<dbReference type="AlphaFoldDB" id="A0A177DR05"/>
<dbReference type="InterPro" id="IPR029498">
    <property type="entry name" value="HeLo_dom"/>
</dbReference>
<dbReference type="Pfam" id="PF14479">
    <property type="entry name" value="HeLo"/>
    <property type="match status" value="1"/>
</dbReference>
<name>A0A177DR05_ALTAL</name>
<dbReference type="GeneID" id="29118805"/>
<dbReference type="OMA" id="QMALADW"/>
<reference evidence="4" key="3">
    <citation type="journal article" date="2019" name="J. ISSAAS">
        <title>Genomics, evolutionary history and diagnostics of the Alternaria alternata species group including apple and Asian pear pathotypes.</title>
        <authorList>
            <person name="Armitage A.D."/>
            <person name="Cockerton H.M."/>
            <person name="Sreenivasaprasad S."/>
            <person name="Woodhall J."/>
            <person name="Lane C."/>
            <person name="Harrison R.J."/>
            <person name="Clarkson J.P."/>
        </authorList>
    </citation>
    <scope>NUCLEOTIDE SEQUENCE</scope>
    <source>
        <strain evidence="4">FERA 1177</strain>
    </source>
</reference>
<evidence type="ECO:0000313" key="3">
    <source>
        <dbReference type="EMBL" id="OAG22264.1"/>
    </source>
</evidence>
<dbReference type="Proteomes" id="UP000291422">
    <property type="component" value="Unassembled WGS sequence"/>
</dbReference>
<proteinExistence type="predicted"/>
<keyword evidence="5" id="KW-1185">Reference proteome</keyword>
<feature type="compositionally biased region" description="Polar residues" evidence="1">
    <location>
        <begin position="129"/>
        <end position="139"/>
    </location>
</feature>
<organism evidence="3 5">
    <name type="scientific">Alternaria alternata</name>
    <name type="common">Alternaria rot fungus</name>
    <name type="synonym">Torula alternata</name>
    <dbReference type="NCBI Taxonomy" id="5599"/>
    <lineage>
        <taxon>Eukaryota</taxon>
        <taxon>Fungi</taxon>
        <taxon>Dikarya</taxon>
        <taxon>Ascomycota</taxon>
        <taxon>Pezizomycotina</taxon>
        <taxon>Dothideomycetes</taxon>
        <taxon>Pleosporomycetidae</taxon>
        <taxon>Pleosporales</taxon>
        <taxon>Pleosporineae</taxon>
        <taxon>Pleosporaceae</taxon>
        <taxon>Alternaria</taxon>
        <taxon>Alternaria sect. Alternaria</taxon>
        <taxon>Alternaria alternata complex</taxon>
    </lineage>
</organism>
<feature type="domain" description="Prion-inhibition and propagation HeLo" evidence="2">
    <location>
        <begin position="6"/>
        <end position="205"/>
    </location>
</feature>
<reference evidence="6" key="2">
    <citation type="journal article" date="2019" name="bioRxiv">
        <title>Genomics, evolutionary history and diagnostics of the Alternaria alternata species group including apple and Asian pear pathotypes.</title>
        <authorList>
            <person name="Armitage A.D."/>
            <person name="Cockerton H.M."/>
            <person name="Sreenivasaprasad S."/>
            <person name="Woodhall J.W."/>
            <person name="Lane C.R."/>
            <person name="Harrison R.J."/>
            <person name="Clarkson J.P."/>
        </authorList>
    </citation>
    <scope>NUCLEOTIDE SEQUENCE [LARGE SCALE GENOMIC DNA]</scope>
    <source>
        <strain evidence="6">FERA 1177</strain>
    </source>
</reference>
<gene>
    <name evidence="4" type="ORF">AA0117_g388</name>
    <name evidence="3" type="ORF">CC77DRAFT_793866</name>
</gene>
<evidence type="ECO:0000313" key="4">
    <source>
        <dbReference type="EMBL" id="RYN83893.1"/>
    </source>
</evidence>
<evidence type="ECO:0000313" key="6">
    <source>
        <dbReference type="Proteomes" id="UP000291422"/>
    </source>
</evidence>
<dbReference type="VEuPathDB" id="FungiDB:CC77DRAFT_793866"/>
<evidence type="ECO:0000259" key="2">
    <source>
        <dbReference type="Pfam" id="PF14479"/>
    </source>
</evidence>
<dbReference type="EMBL" id="PDXD01000001">
    <property type="protein sequence ID" value="RYN83893.1"/>
    <property type="molecule type" value="Genomic_DNA"/>
</dbReference>
<evidence type="ECO:0000256" key="1">
    <source>
        <dbReference type="SAM" id="MobiDB-lite"/>
    </source>
</evidence>
<feature type="compositionally biased region" description="Acidic residues" evidence="1">
    <location>
        <begin position="102"/>
        <end position="112"/>
    </location>
</feature>
<dbReference type="EMBL" id="KV441475">
    <property type="protein sequence ID" value="OAG22264.1"/>
    <property type="molecule type" value="Genomic_DNA"/>
</dbReference>
<dbReference type="KEGG" id="aalt:CC77DRAFT_793866"/>
<dbReference type="Proteomes" id="UP000077248">
    <property type="component" value="Unassembled WGS sequence"/>
</dbReference>
<accession>A0A177DR05</accession>
<evidence type="ECO:0000313" key="5">
    <source>
        <dbReference type="Proteomes" id="UP000077248"/>
    </source>
</evidence>
<sequence>MAELPLAILGVALAWKGIIDFGKLINDITEDHIREKDFLAIQLQTSELMLGDWGAFWGPDTDRFQTLEPARKETIIRIIFILHGSREKAMERLRKQYHDFTDESDEESDEEADQPKSRFSRMVGRLAHTTKSQQTNSTLEGKENVDRPYNRLSRMVDKFVDATRRSKNKAQWLMGDRDLYNQLVKETMESHKLLKYLTSASERFLASNCTVLKDTQPVGSVLSSVERQIQQHAPYRSRASSVASASPTLEKEQSLDDRTLAVYASRTISSSKQTDMVVKRIEYSVHAHGDTRIAESIALWWNDAHGDVLLLETSDEPDDTTATSAGVLLYYLVDCHKLIFIFESDSEDSTAKRFLDMLRALIQSLVSIRGNQPLDGPTLPMNMMEMENNTIEPTEMQQLVDCFHSLLRSFVRNCDRQVLLIVDGLEHSGLWEGNGFTQLVRAFVRGLQDICDMTFDEPGPRLKALLTHKGHAMDLYDCVREMNVADLTDHAARVTSIREDLVDTLHG</sequence>
<protein>
    <recommendedName>
        <fullName evidence="2">Prion-inhibition and propagation HeLo domain-containing protein</fullName>
    </recommendedName>
</protein>
<dbReference type="RefSeq" id="XP_018387685.1">
    <property type="nucleotide sequence ID" value="XM_018533211.1"/>
</dbReference>
<feature type="region of interest" description="Disordered" evidence="1">
    <location>
        <begin position="99"/>
        <end position="146"/>
    </location>
</feature>
<dbReference type="InterPro" id="IPR038305">
    <property type="entry name" value="HeLo_sf"/>
</dbReference>
<reference evidence="3 5" key="1">
    <citation type="submission" date="2016-05" db="EMBL/GenBank/DDBJ databases">
        <title>Comparative analysis of secretome profiles of manganese(II)-oxidizing ascomycete fungi.</title>
        <authorList>
            <consortium name="DOE Joint Genome Institute"/>
            <person name="Zeiner C.A."/>
            <person name="Purvine S.O."/>
            <person name="Zink E.M."/>
            <person name="Wu S."/>
            <person name="Pasa-Tolic L."/>
            <person name="Chaput D.L."/>
            <person name="Haridas S."/>
            <person name="Grigoriev I.V."/>
            <person name="Santelli C.M."/>
            <person name="Hansel C.M."/>
        </authorList>
    </citation>
    <scope>NUCLEOTIDE SEQUENCE [LARGE SCALE GENOMIC DNA]</scope>
    <source>
        <strain evidence="3 5">SRC1lrK2f</strain>
    </source>
</reference>
<dbReference type="Gene3D" id="1.20.120.1020">
    <property type="entry name" value="Prion-inhibition and propagation, HeLo domain"/>
    <property type="match status" value="1"/>
</dbReference>